<dbReference type="InterPro" id="IPR050905">
    <property type="entry name" value="Plant_NBS-LRR"/>
</dbReference>
<sequence>MHDAVRDMALSITRMNHRYMIEAGLQLEELPEKEQWSPDIEKVSLMYNSISEISIDVLPTKCQLLTTLLLRNNPIKKISISFFTNMPYLSVLNLSFTKIKSLPNSISDLKNLTTLLLSGCSELRDLPCLSMLQELKKLDLSWTKIEEVPEGMDMLIKLRYLDLENVFTLKEIPAGLLPKLVHLQHLSFPVCKEKQGLKAEEMEPLKKLECLTGSFKDISEFNKFISSMQQSKKNLIKYHLQVSSYNLVRGRDKTVTIVGVDNWEGELIMHPIEIQQLNIYECDYLRSLVDDNSSFKNAIDLRVCNIWKCEGIECVVSLSSFASSSAHPFQSLEVLELYDLPELSALIMKDVGIGSATTSPFAPSATHLKQIFIVRCSSMKTLLPHWLLPNLQNLEEIWVRECDEVVEILGAETSEFEEKGSDALIKFHLPKLRVLELFRLPNLKSICSKSGVMVCDSLQLISVMAGCYKLKKIPPFVPLVGNGQPFAYAPPSLTIRSGPRWWESLEWDDHPNFKNVLRFNPR</sequence>
<comment type="caution">
    <text evidence="3">The sequence shown here is derived from an EMBL/GenBank/DDBJ whole genome shotgun (WGS) entry which is preliminary data.</text>
</comment>
<keyword evidence="4" id="KW-1185">Reference proteome</keyword>
<evidence type="ECO:0000259" key="2">
    <source>
        <dbReference type="Pfam" id="PF23247"/>
    </source>
</evidence>
<dbReference type="InterPro" id="IPR032675">
    <property type="entry name" value="LRR_dom_sf"/>
</dbReference>
<evidence type="ECO:0000256" key="1">
    <source>
        <dbReference type="ARBA" id="ARBA00022821"/>
    </source>
</evidence>
<dbReference type="Pfam" id="PF23247">
    <property type="entry name" value="LRR_RPS2"/>
    <property type="match status" value="1"/>
</dbReference>
<gene>
    <name evidence="3" type="ORF">J1N35_028479</name>
</gene>
<evidence type="ECO:0000313" key="4">
    <source>
        <dbReference type="Proteomes" id="UP000828251"/>
    </source>
</evidence>
<reference evidence="3 4" key="1">
    <citation type="journal article" date="2021" name="Plant Biotechnol. J.">
        <title>Multi-omics assisted identification of the key and species-specific regulatory components of drought-tolerant mechanisms in Gossypium stocksii.</title>
        <authorList>
            <person name="Yu D."/>
            <person name="Ke L."/>
            <person name="Zhang D."/>
            <person name="Wu Y."/>
            <person name="Sun Y."/>
            <person name="Mei J."/>
            <person name="Sun J."/>
            <person name="Sun Y."/>
        </authorList>
    </citation>
    <scope>NUCLEOTIDE SEQUENCE [LARGE SCALE GENOMIC DNA]</scope>
    <source>
        <strain evidence="4">cv. E1</strain>
        <tissue evidence="3">Leaf</tissue>
    </source>
</reference>
<dbReference type="Proteomes" id="UP000828251">
    <property type="component" value="Unassembled WGS sequence"/>
</dbReference>
<name>A0A9D3UWD4_9ROSI</name>
<dbReference type="Gene3D" id="3.80.10.10">
    <property type="entry name" value="Ribonuclease Inhibitor"/>
    <property type="match status" value="1"/>
</dbReference>
<dbReference type="OrthoDB" id="995913at2759"/>
<dbReference type="EMBL" id="JAIQCV010000009">
    <property type="protein sequence ID" value="KAH1063492.1"/>
    <property type="molecule type" value="Genomic_DNA"/>
</dbReference>
<proteinExistence type="predicted"/>
<protein>
    <recommendedName>
        <fullName evidence="2">Disease resistance protein At4g27190-like leucine-rich repeats domain-containing protein</fullName>
    </recommendedName>
</protein>
<dbReference type="AlphaFoldDB" id="A0A9D3UWD4"/>
<dbReference type="InterPro" id="IPR057135">
    <property type="entry name" value="At4g27190-like_LRR"/>
</dbReference>
<dbReference type="InterPro" id="IPR001611">
    <property type="entry name" value="Leu-rich_rpt"/>
</dbReference>
<dbReference type="PANTHER" id="PTHR33463">
    <property type="entry name" value="NB-ARC DOMAIN-CONTAINING PROTEIN-RELATED"/>
    <property type="match status" value="1"/>
</dbReference>
<keyword evidence="1" id="KW-0611">Plant defense</keyword>
<dbReference type="SUPFAM" id="SSF52058">
    <property type="entry name" value="L domain-like"/>
    <property type="match status" value="1"/>
</dbReference>
<dbReference type="PANTHER" id="PTHR33463:SF212">
    <property type="entry name" value="AND NB-ARC DOMAINS-CONTAINING DISEASE RESISTANCE PROTEIN, PUTATIVE-RELATED"/>
    <property type="match status" value="1"/>
</dbReference>
<organism evidence="3 4">
    <name type="scientific">Gossypium stocksii</name>
    <dbReference type="NCBI Taxonomy" id="47602"/>
    <lineage>
        <taxon>Eukaryota</taxon>
        <taxon>Viridiplantae</taxon>
        <taxon>Streptophyta</taxon>
        <taxon>Embryophyta</taxon>
        <taxon>Tracheophyta</taxon>
        <taxon>Spermatophyta</taxon>
        <taxon>Magnoliopsida</taxon>
        <taxon>eudicotyledons</taxon>
        <taxon>Gunneridae</taxon>
        <taxon>Pentapetalae</taxon>
        <taxon>rosids</taxon>
        <taxon>malvids</taxon>
        <taxon>Malvales</taxon>
        <taxon>Malvaceae</taxon>
        <taxon>Malvoideae</taxon>
        <taxon>Gossypium</taxon>
    </lineage>
</organism>
<evidence type="ECO:0000313" key="3">
    <source>
        <dbReference type="EMBL" id="KAH1063492.1"/>
    </source>
</evidence>
<dbReference type="Pfam" id="PF13855">
    <property type="entry name" value="LRR_8"/>
    <property type="match status" value="1"/>
</dbReference>
<feature type="domain" description="Disease resistance protein At4g27190-like leucine-rich repeats" evidence="2">
    <location>
        <begin position="364"/>
        <end position="474"/>
    </location>
</feature>
<accession>A0A9D3UWD4</accession>